<feature type="region of interest" description="Disordered" evidence="7">
    <location>
        <begin position="339"/>
        <end position="372"/>
    </location>
</feature>
<keyword evidence="4" id="KW-0963">Cytoplasm</keyword>
<protein>
    <submittedName>
        <fullName evidence="10">Inner centromere protein ARK-binding domain-containing protein</fullName>
    </submittedName>
</protein>
<keyword evidence="6" id="KW-0539">Nucleus</keyword>
<dbReference type="WBParaSite" id="jg17748">
    <property type="protein sequence ID" value="jg17748"/>
    <property type="gene ID" value="jg17748"/>
</dbReference>
<sequence length="469" mass="53178">MKEEDLKLIASIGDWSDVNKIMMQIYYEQFGKLLEQKLDKVQQGKLPIKECIKQLYGSSKVPVTPKRLNPTKKLLEQIHQIKTLCFESDDDEEKEKKPVKSSGIPDRIFLEQSAEESLVESRISAELEDVSIPVPQAPKKKKSALHKPKEPMEALAHTVKDIRPAPEVFKTAVIRAKSAVKKTIQAPSSTPSQVEKTEQAHKQREELLKEKAERTKRELEERRQRVEQNHRRLEQEKQERDDAIRAKTNSPFTPTASRAALPKFVPLPFFHASPSLLLYPRIFVQLLTVQLNQVKNSNKSLDVTEEVINDSQQSSQIDQQTAEMSGLDATDASNIPQNAVRQPEKNVPSVPTNYDVDDLGSNDETDDDENPRKVIPLWARPDALKKHVLSVKRMVGHSRSECHFGQIESLSCEFSSLAMCREAACEEEQSVSYVGISFVRSKSWPKSFSAIQSAPSEDRQLLDRTSCFV</sequence>
<dbReference type="AlphaFoldDB" id="A0A915DB15"/>
<evidence type="ECO:0000256" key="2">
    <source>
        <dbReference type="ARBA" id="ARBA00004186"/>
    </source>
</evidence>
<evidence type="ECO:0000256" key="1">
    <source>
        <dbReference type="ARBA" id="ARBA00004123"/>
    </source>
</evidence>
<feature type="region of interest" description="Disordered" evidence="7">
    <location>
        <begin position="182"/>
        <end position="254"/>
    </location>
</feature>
<comment type="subcellular location">
    <subcellularLocation>
        <location evidence="2">Cytoplasm</location>
        <location evidence="2">Cytoskeleton</location>
        <location evidence="2">Spindle</location>
    </subcellularLocation>
    <subcellularLocation>
        <location evidence="1">Nucleus</location>
    </subcellularLocation>
</comment>
<evidence type="ECO:0000256" key="7">
    <source>
        <dbReference type="SAM" id="MobiDB-lite"/>
    </source>
</evidence>
<dbReference type="InterPro" id="IPR005635">
    <property type="entry name" value="Inner_centromere_prot_ARK-bd"/>
</dbReference>
<evidence type="ECO:0000256" key="5">
    <source>
        <dbReference type="ARBA" id="ARBA00023212"/>
    </source>
</evidence>
<feature type="domain" description="Inner centromere protein ARK-binding" evidence="8">
    <location>
        <begin position="358"/>
        <end position="389"/>
    </location>
</feature>
<evidence type="ECO:0000259" key="8">
    <source>
        <dbReference type="Pfam" id="PF03941"/>
    </source>
</evidence>
<dbReference type="GO" id="GO:0005819">
    <property type="term" value="C:spindle"/>
    <property type="evidence" value="ECO:0007669"/>
    <property type="project" value="UniProtKB-SubCell"/>
</dbReference>
<evidence type="ECO:0000256" key="6">
    <source>
        <dbReference type="ARBA" id="ARBA00023242"/>
    </source>
</evidence>
<evidence type="ECO:0000256" key="4">
    <source>
        <dbReference type="ARBA" id="ARBA00022490"/>
    </source>
</evidence>
<accession>A0A915DB15</accession>
<dbReference type="GO" id="GO:0005634">
    <property type="term" value="C:nucleus"/>
    <property type="evidence" value="ECO:0007669"/>
    <property type="project" value="UniProtKB-SubCell"/>
</dbReference>
<dbReference type="Proteomes" id="UP000887574">
    <property type="component" value="Unplaced"/>
</dbReference>
<comment type="similarity">
    <text evidence="3">Belongs to the INCENP family.</text>
</comment>
<evidence type="ECO:0000313" key="9">
    <source>
        <dbReference type="Proteomes" id="UP000887574"/>
    </source>
</evidence>
<dbReference type="Pfam" id="PF03941">
    <property type="entry name" value="INCENP_ARK-bind"/>
    <property type="match status" value="1"/>
</dbReference>
<keyword evidence="5" id="KW-0206">Cytoskeleton</keyword>
<evidence type="ECO:0000313" key="10">
    <source>
        <dbReference type="WBParaSite" id="jg17748"/>
    </source>
</evidence>
<feature type="compositionally biased region" description="Acidic residues" evidence="7">
    <location>
        <begin position="355"/>
        <end position="369"/>
    </location>
</feature>
<proteinExistence type="inferred from homology"/>
<reference evidence="10" key="1">
    <citation type="submission" date="2022-11" db="UniProtKB">
        <authorList>
            <consortium name="WormBaseParasite"/>
        </authorList>
    </citation>
    <scope>IDENTIFICATION</scope>
</reference>
<organism evidence="9 10">
    <name type="scientific">Ditylenchus dipsaci</name>
    <dbReference type="NCBI Taxonomy" id="166011"/>
    <lineage>
        <taxon>Eukaryota</taxon>
        <taxon>Metazoa</taxon>
        <taxon>Ecdysozoa</taxon>
        <taxon>Nematoda</taxon>
        <taxon>Chromadorea</taxon>
        <taxon>Rhabditida</taxon>
        <taxon>Tylenchina</taxon>
        <taxon>Tylenchomorpha</taxon>
        <taxon>Sphaerularioidea</taxon>
        <taxon>Anguinidae</taxon>
        <taxon>Anguininae</taxon>
        <taxon>Ditylenchus</taxon>
    </lineage>
</organism>
<feature type="compositionally biased region" description="Polar residues" evidence="7">
    <location>
        <begin position="185"/>
        <end position="194"/>
    </location>
</feature>
<dbReference type="PANTHER" id="PTHR13142">
    <property type="entry name" value="INNER CENTROMERE PROTEIN"/>
    <property type="match status" value="1"/>
</dbReference>
<keyword evidence="9" id="KW-1185">Reference proteome</keyword>
<name>A0A915DB15_9BILA</name>
<feature type="compositionally biased region" description="Basic and acidic residues" evidence="7">
    <location>
        <begin position="195"/>
        <end position="245"/>
    </location>
</feature>
<evidence type="ECO:0000256" key="3">
    <source>
        <dbReference type="ARBA" id="ARBA00010042"/>
    </source>
</evidence>